<keyword evidence="1" id="KW-0812">Transmembrane</keyword>
<evidence type="ECO:0000313" key="3">
    <source>
        <dbReference type="Proteomes" id="UP000549590"/>
    </source>
</evidence>
<protein>
    <submittedName>
        <fullName evidence="2">Uncharacterized protein</fullName>
    </submittedName>
</protein>
<dbReference type="RefSeq" id="WP_169044707.1">
    <property type="nucleotide sequence ID" value="NZ_JABBYB010000008.1"/>
</dbReference>
<feature type="transmembrane region" description="Helical" evidence="1">
    <location>
        <begin position="83"/>
        <end position="105"/>
    </location>
</feature>
<dbReference type="AlphaFoldDB" id="A0AAP6Y222"/>
<feature type="transmembrane region" description="Helical" evidence="1">
    <location>
        <begin position="26"/>
        <end position="43"/>
    </location>
</feature>
<feature type="transmembrane region" description="Helical" evidence="1">
    <location>
        <begin position="55"/>
        <end position="77"/>
    </location>
</feature>
<keyword evidence="1" id="KW-0472">Membrane</keyword>
<accession>A0AAP6Y222</accession>
<keyword evidence="1" id="KW-1133">Transmembrane helix</keyword>
<gene>
    <name evidence="2" type="ORF">HHE94_13935</name>
</gene>
<evidence type="ECO:0000256" key="1">
    <source>
        <dbReference type="SAM" id="Phobius"/>
    </source>
</evidence>
<dbReference type="Proteomes" id="UP000549590">
    <property type="component" value="Unassembled WGS sequence"/>
</dbReference>
<organism evidence="2 3">
    <name type="scientific">Pseudoalteromonas arctica</name>
    <dbReference type="NCBI Taxonomy" id="394751"/>
    <lineage>
        <taxon>Bacteria</taxon>
        <taxon>Pseudomonadati</taxon>
        <taxon>Pseudomonadota</taxon>
        <taxon>Gammaproteobacteria</taxon>
        <taxon>Alteromonadales</taxon>
        <taxon>Pseudoalteromonadaceae</taxon>
        <taxon>Pseudoalteromonas</taxon>
    </lineage>
</organism>
<sequence>MLVALSTIATKIVGFDEMTQSTSLTFTYYVLGFVTSLIVYCYLGYKQTVSPYKQAFLVAAVYWFIDLSVGALLYILLEISMDPLIYLIPAFLHVIAVLLGTLLGIQLRRKRVERK</sequence>
<dbReference type="EMBL" id="JABBYB010000008">
    <property type="protein sequence ID" value="NMP03803.1"/>
    <property type="molecule type" value="Genomic_DNA"/>
</dbReference>
<comment type="caution">
    <text evidence="2">The sequence shown here is derived from an EMBL/GenBank/DDBJ whole genome shotgun (WGS) entry which is preliminary data.</text>
</comment>
<reference evidence="2 3" key="1">
    <citation type="submission" date="2020-04" db="EMBL/GenBank/DDBJ databases">
        <title>Genome sequencing and assembly of Pseudoalteromonas arctica.</title>
        <authorList>
            <person name="Cook G.M."/>
        </authorList>
    </citation>
    <scope>NUCLEOTIDE SEQUENCE [LARGE SCALE GENOMIC DNA]</scope>
    <source>
        <strain evidence="2 3">NEC-BIFX-2020_001</strain>
    </source>
</reference>
<name>A0AAP6Y222_9GAMM</name>
<evidence type="ECO:0000313" key="2">
    <source>
        <dbReference type="EMBL" id="NMP03803.1"/>
    </source>
</evidence>
<proteinExistence type="predicted"/>